<proteinExistence type="predicted"/>
<dbReference type="AlphaFoldDB" id="A0AAN6WRV7"/>
<sequence>MSTATSTTNPNPPASGKGLVLYDVAFISPREANTAAPNPWKARYALNFKGVPYHTKWVQMPDITRVRKSLGVPPCRKFADGKDFYTLPILTDSSTGAKIGDSFDIAHYLQTTYADSGAGDLFPPMPEGRLHYQLSGLMASLVPLSDRSDSEIHADYAKFQHNVDWAFSLHAQLVSDGMRFDTELQDAIHAEFARRAGVASFEALTVKGDEARGKLLASLRDTLRDLALLFQSDKESTRGEEGGEKRGPFLLGDQPSHADFIVGGWLRMLSKTLPEKEWEEEVRVWYGGLFGRLHDVLQERFGEVKV</sequence>
<dbReference type="Proteomes" id="UP001302126">
    <property type="component" value="Unassembled WGS sequence"/>
</dbReference>
<organism evidence="3 4">
    <name type="scientific">Podospora australis</name>
    <dbReference type="NCBI Taxonomy" id="1536484"/>
    <lineage>
        <taxon>Eukaryota</taxon>
        <taxon>Fungi</taxon>
        <taxon>Dikarya</taxon>
        <taxon>Ascomycota</taxon>
        <taxon>Pezizomycotina</taxon>
        <taxon>Sordariomycetes</taxon>
        <taxon>Sordariomycetidae</taxon>
        <taxon>Sordariales</taxon>
        <taxon>Podosporaceae</taxon>
        <taxon>Podospora</taxon>
    </lineage>
</organism>
<reference evidence="3" key="2">
    <citation type="submission" date="2023-05" db="EMBL/GenBank/DDBJ databases">
        <authorList>
            <consortium name="Lawrence Berkeley National Laboratory"/>
            <person name="Steindorff A."/>
            <person name="Hensen N."/>
            <person name="Bonometti L."/>
            <person name="Westerberg I."/>
            <person name="Brannstrom I.O."/>
            <person name="Guillou S."/>
            <person name="Cros-Aarteil S."/>
            <person name="Calhoun S."/>
            <person name="Haridas S."/>
            <person name="Kuo A."/>
            <person name="Mondo S."/>
            <person name="Pangilinan J."/>
            <person name="Riley R."/>
            <person name="Labutti K."/>
            <person name="Andreopoulos B."/>
            <person name="Lipzen A."/>
            <person name="Chen C."/>
            <person name="Yanf M."/>
            <person name="Daum C."/>
            <person name="Ng V."/>
            <person name="Clum A."/>
            <person name="Ohm R."/>
            <person name="Martin F."/>
            <person name="Silar P."/>
            <person name="Natvig D."/>
            <person name="Lalanne C."/>
            <person name="Gautier V."/>
            <person name="Ament-Velasquez S.L."/>
            <person name="Kruys A."/>
            <person name="Hutchinson M.I."/>
            <person name="Powell A.J."/>
            <person name="Barry K."/>
            <person name="Miller A.N."/>
            <person name="Grigoriev I.V."/>
            <person name="Debuchy R."/>
            <person name="Gladieux P."/>
            <person name="Thoren M.H."/>
            <person name="Johannesson H."/>
        </authorList>
    </citation>
    <scope>NUCLEOTIDE SEQUENCE</scope>
    <source>
        <strain evidence="3">PSN309</strain>
    </source>
</reference>
<evidence type="ECO:0000259" key="2">
    <source>
        <dbReference type="Pfam" id="PF22041"/>
    </source>
</evidence>
<dbReference type="Gene3D" id="3.40.30.10">
    <property type="entry name" value="Glutaredoxin"/>
    <property type="match status" value="1"/>
</dbReference>
<dbReference type="Gene3D" id="1.20.1050.10">
    <property type="match status" value="1"/>
</dbReference>
<feature type="domain" description="Glutathione S-transferase UstS-like C-terminal" evidence="2">
    <location>
        <begin position="212"/>
        <end position="297"/>
    </location>
</feature>
<dbReference type="InterPro" id="IPR004045">
    <property type="entry name" value="Glutathione_S-Trfase_N"/>
</dbReference>
<dbReference type="SUPFAM" id="SSF47616">
    <property type="entry name" value="GST C-terminal domain-like"/>
    <property type="match status" value="1"/>
</dbReference>
<evidence type="ECO:0008006" key="5">
    <source>
        <dbReference type="Google" id="ProtNLM"/>
    </source>
</evidence>
<dbReference type="Pfam" id="PF22041">
    <property type="entry name" value="GST_C_7"/>
    <property type="match status" value="1"/>
</dbReference>
<evidence type="ECO:0000259" key="1">
    <source>
        <dbReference type="Pfam" id="PF13409"/>
    </source>
</evidence>
<gene>
    <name evidence="3" type="ORF">QBC35DRAFT_499843</name>
</gene>
<evidence type="ECO:0000313" key="3">
    <source>
        <dbReference type="EMBL" id="KAK4187020.1"/>
    </source>
</evidence>
<accession>A0AAN6WRV7</accession>
<keyword evidence="4" id="KW-1185">Reference proteome</keyword>
<reference evidence="3" key="1">
    <citation type="journal article" date="2023" name="Mol. Phylogenet. Evol.">
        <title>Genome-scale phylogeny and comparative genomics of the fungal order Sordariales.</title>
        <authorList>
            <person name="Hensen N."/>
            <person name="Bonometti L."/>
            <person name="Westerberg I."/>
            <person name="Brannstrom I.O."/>
            <person name="Guillou S."/>
            <person name="Cros-Aarteil S."/>
            <person name="Calhoun S."/>
            <person name="Haridas S."/>
            <person name="Kuo A."/>
            <person name="Mondo S."/>
            <person name="Pangilinan J."/>
            <person name="Riley R."/>
            <person name="LaButti K."/>
            <person name="Andreopoulos B."/>
            <person name="Lipzen A."/>
            <person name="Chen C."/>
            <person name="Yan M."/>
            <person name="Daum C."/>
            <person name="Ng V."/>
            <person name="Clum A."/>
            <person name="Steindorff A."/>
            <person name="Ohm R.A."/>
            <person name="Martin F."/>
            <person name="Silar P."/>
            <person name="Natvig D.O."/>
            <person name="Lalanne C."/>
            <person name="Gautier V."/>
            <person name="Ament-Velasquez S.L."/>
            <person name="Kruys A."/>
            <person name="Hutchinson M.I."/>
            <person name="Powell A.J."/>
            <person name="Barry K."/>
            <person name="Miller A.N."/>
            <person name="Grigoriev I.V."/>
            <person name="Debuchy R."/>
            <person name="Gladieux P."/>
            <person name="Hiltunen Thoren M."/>
            <person name="Johannesson H."/>
        </authorList>
    </citation>
    <scope>NUCLEOTIDE SEQUENCE</scope>
    <source>
        <strain evidence="3">PSN309</strain>
    </source>
</reference>
<protein>
    <recommendedName>
        <fullName evidence="5">GST N-terminal domain-containing protein</fullName>
    </recommendedName>
</protein>
<evidence type="ECO:0000313" key="4">
    <source>
        <dbReference type="Proteomes" id="UP001302126"/>
    </source>
</evidence>
<dbReference type="InterPro" id="IPR036249">
    <property type="entry name" value="Thioredoxin-like_sf"/>
</dbReference>
<feature type="domain" description="GST N-terminal" evidence="1">
    <location>
        <begin position="37"/>
        <end position="111"/>
    </location>
</feature>
<dbReference type="InterPro" id="IPR054416">
    <property type="entry name" value="GST_UstS-like_C"/>
</dbReference>
<dbReference type="InterPro" id="IPR036282">
    <property type="entry name" value="Glutathione-S-Trfase_C_sf"/>
</dbReference>
<name>A0AAN6WRV7_9PEZI</name>
<dbReference type="Pfam" id="PF13409">
    <property type="entry name" value="GST_N_2"/>
    <property type="match status" value="1"/>
</dbReference>
<dbReference type="SUPFAM" id="SSF52833">
    <property type="entry name" value="Thioredoxin-like"/>
    <property type="match status" value="1"/>
</dbReference>
<comment type="caution">
    <text evidence="3">The sequence shown here is derived from an EMBL/GenBank/DDBJ whole genome shotgun (WGS) entry which is preliminary data.</text>
</comment>
<dbReference type="EMBL" id="MU864411">
    <property type="protein sequence ID" value="KAK4187020.1"/>
    <property type="molecule type" value="Genomic_DNA"/>
</dbReference>